<protein>
    <submittedName>
        <fullName evidence="1">Uncharacterized protein</fullName>
    </submittedName>
</protein>
<sequence>MKREKKCTGTMPTMRVDKRLGMGAQFVPCKTTETSTRKPRRTITQTVHVHVECYGWSAIEQLIVNSLPCCTHKLARTTSTNNNAAI</sequence>
<evidence type="ECO:0000313" key="1">
    <source>
        <dbReference type="EMBL" id="KOS47364.1"/>
    </source>
</evidence>
<keyword evidence="2" id="KW-1185">Reference proteome</keyword>
<proteinExistence type="predicted"/>
<accession>A0A0M8PF45</accession>
<dbReference type="AlphaFoldDB" id="A0A0M8PF45"/>
<evidence type="ECO:0000313" key="2">
    <source>
        <dbReference type="Proteomes" id="UP000037696"/>
    </source>
</evidence>
<comment type="caution">
    <text evidence="1">The sequence shown here is derived from an EMBL/GenBank/DDBJ whole genome shotgun (WGS) entry which is preliminary data.</text>
</comment>
<dbReference type="EMBL" id="LHQQ01000017">
    <property type="protein sequence ID" value="KOS47364.1"/>
    <property type="molecule type" value="Genomic_DNA"/>
</dbReference>
<gene>
    <name evidence="1" type="ORF">ACN38_g1651</name>
</gene>
<organism evidence="1 2">
    <name type="scientific">Penicillium nordicum</name>
    <dbReference type="NCBI Taxonomy" id="229535"/>
    <lineage>
        <taxon>Eukaryota</taxon>
        <taxon>Fungi</taxon>
        <taxon>Dikarya</taxon>
        <taxon>Ascomycota</taxon>
        <taxon>Pezizomycotina</taxon>
        <taxon>Eurotiomycetes</taxon>
        <taxon>Eurotiomycetidae</taxon>
        <taxon>Eurotiales</taxon>
        <taxon>Aspergillaceae</taxon>
        <taxon>Penicillium</taxon>
    </lineage>
</organism>
<dbReference type="Proteomes" id="UP000037696">
    <property type="component" value="Unassembled WGS sequence"/>
</dbReference>
<name>A0A0M8PF45_9EURO</name>
<reference evidence="1 2" key="1">
    <citation type="submission" date="2015-08" db="EMBL/GenBank/DDBJ databases">
        <title>Genome sequencing of Penicillium nordicum.</title>
        <authorList>
            <person name="Nguyen H.D."/>
            <person name="Seifert K.A."/>
        </authorList>
    </citation>
    <scope>NUCLEOTIDE SEQUENCE [LARGE SCALE GENOMIC DNA]</scope>
    <source>
        <strain evidence="1 2">DAOMC 185683</strain>
    </source>
</reference>